<comment type="catalytic activity">
    <reaction evidence="8">
        <text>L-seryl-[protein] + ATP = O-phospho-L-seryl-[protein] + ADP + H(+)</text>
        <dbReference type="Rhea" id="RHEA:17989"/>
        <dbReference type="Rhea" id="RHEA-COMP:9863"/>
        <dbReference type="Rhea" id="RHEA-COMP:11604"/>
        <dbReference type="ChEBI" id="CHEBI:15378"/>
        <dbReference type="ChEBI" id="CHEBI:29999"/>
        <dbReference type="ChEBI" id="CHEBI:30616"/>
        <dbReference type="ChEBI" id="CHEBI:83421"/>
        <dbReference type="ChEBI" id="CHEBI:456216"/>
        <dbReference type="EC" id="2.7.11.1"/>
    </reaction>
</comment>
<evidence type="ECO:0000259" key="11">
    <source>
        <dbReference type="PROSITE" id="PS50011"/>
    </source>
</evidence>
<evidence type="ECO:0000256" key="1">
    <source>
        <dbReference type="ARBA" id="ARBA00012513"/>
    </source>
</evidence>
<dbReference type="Gene3D" id="3.30.200.20">
    <property type="entry name" value="Phosphorylase Kinase, domain 1"/>
    <property type="match status" value="1"/>
</dbReference>
<dbReference type="OrthoDB" id="626167at2759"/>
<dbReference type="Gene3D" id="1.10.510.10">
    <property type="entry name" value="Transferase(Phosphotransferase) domain 1"/>
    <property type="match status" value="2"/>
</dbReference>
<dbReference type="InterPro" id="IPR011009">
    <property type="entry name" value="Kinase-like_dom_sf"/>
</dbReference>
<comment type="catalytic activity">
    <reaction evidence="7">
        <text>L-threonyl-[protein] + ATP = O-phospho-L-threonyl-[protein] + ADP + H(+)</text>
        <dbReference type="Rhea" id="RHEA:46608"/>
        <dbReference type="Rhea" id="RHEA-COMP:11060"/>
        <dbReference type="Rhea" id="RHEA-COMP:11605"/>
        <dbReference type="ChEBI" id="CHEBI:15378"/>
        <dbReference type="ChEBI" id="CHEBI:30013"/>
        <dbReference type="ChEBI" id="CHEBI:30616"/>
        <dbReference type="ChEBI" id="CHEBI:61977"/>
        <dbReference type="ChEBI" id="CHEBI:456216"/>
        <dbReference type="EC" id="2.7.11.1"/>
    </reaction>
</comment>
<dbReference type="InterPro" id="IPR001245">
    <property type="entry name" value="Ser-Thr/Tyr_kinase_cat_dom"/>
</dbReference>
<dbReference type="InParanoid" id="A0A7J7DB46"/>
<dbReference type="Pfam" id="PF07714">
    <property type="entry name" value="PK_Tyr_Ser-Thr"/>
    <property type="match status" value="1"/>
</dbReference>
<accession>A0A7J7DB46</accession>
<evidence type="ECO:0000313" key="13">
    <source>
        <dbReference type="Proteomes" id="UP000593562"/>
    </source>
</evidence>
<evidence type="ECO:0000256" key="2">
    <source>
        <dbReference type="ARBA" id="ARBA00022527"/>
    </source>
</evidence>
<feature type="region of interest" description="Disordered" evidence="10">
    <location>
        <begin position="669"/>
        <end position="692"/>
    </location>
</feature>
<dbReference type="EMBL" id="JAAARO010000008">
    <property type="protein sequence ID" value="KAF5743577.1"/>
    <property type="molecule type" value="Genomic_DNA"/>
</dbReference>
<dbReference type="GO" id="GO:0005524">
    <property type="term" value="F:ATP binding"/>
    <property type="evidence" value="ECO:0007669"/>
    <property type="project" value="UniProtKB-UniRule"/>
</dbReference>
<dbReference type="AlphaFoldDB" id="A0A7J7DB46"/>
<dbReference type="Proteomes" id="UP000593562">
    <property type="component" value="Unassembled WGS sequence"/>
</dbReference>
<keyword evidence="12" id="KW-0675">Receptor</keyword>
<dbReference type="SMART" id="SM00220">
    <property type="entry name" value="S_TKc"/>
    <property type="match status" value="1"/>
</dbReference>
<keyword evidence="6 9" id="KW-0067">ATP-binding</keyword>
<dbReference type="PANTHER" id="PTHR46821:SF7">
    <property type="entry name" value="PROTEIN KINASE SUPERFAMILY PROTEIN"/>
    <property type="match status" value="1"/>
</dbReference>
<keyword evidence="13" id="KW-1185">Reference proteome</keyword>
<dbReference type="PROSITE" id="PS50011">
    <property type="entry name" value="PROTEIN_KINASE_DOM"/>
    <property type="match status" value="1"/>
</dbReference>
<keyword evidence="2" id="KW-0723">Serine/threonine-protein kinase</keyword>
<sequence>MPFRPVPPTPPGPPPPLIVHQVTLSPAPSPTEFPHHRQGVLPPLAAACSFLFFVLRCFRKVRRERTAPSDAKPPHRFSYSSLRHATNSFSSSNILGQGGFGSVFRGTLPNRLEVAVKVMDSGSLQGEREFQNELFFASKVDSPHVVSVLGFSSDRKRRRMLLVYELVQNGNLQDALLHRKCAELMEWKKRFSITIDIAKGIEYLHNLNPPVIHGDIKPSNVLLDRQFSAKIADFGLARLKSENQYEITVDESDGGKVNDVLEVAKKAELESNGGGALEDYGSVVEDTESITTGFEEFSLGVGQSPEGFSGDPTSPETLDAVTASPETVGIVPSPGRNSFDGASVESVNELGTGAEKSNKGMSKGVSAKDWWWKQENGTSENGKVKDYVMEWIGTEIKKERPKSDWIGASSSSNVATGKLEKKKNKRHKQRFDWWLSLDEDSKIATKNLKKENIRPAREWWKEEYCGELERKKKKKKEGVVSDNNGEEDWWPRAEELYVGRKKKNRSSSRGSIDWWLDGLSGEFLKGRGNSRDSISGEIPNSGGISSTPSMRGTICYVAPEYGGGDNISEKCDVYSFGVLLLVLIAGRRPLQVAGSPKSEFQRANLISWARLLARTGKLLDLVDKNVQSLDREQAHLCITIALLCLQKSPARRPSMKDVVGMLSGDTELPQLPTHFSPSPRSRLTFKSNKKAG</sequence>
<dbReference type="PANTHER" id="PTHR46821">
    <property type="entry name" value="OS07G0586332 PROTEIN"/>
    <property type="match status" value="1"/>
</dbReference>
<dbReference type="FunFam" id="1.10.510.10:FF:001023">
    <property type="entry name" value="Os07g0541700 protein"/>
    <property type="match status" value="1"/>
</dbReference>
<dbReference type="EC" id="2.7.11.1" evidence="1"/>
<organism evidence="12 13">
    <name type="scientific">Tripterygium wilfordii</name>
    <name type="common">Thunder God vine</name>
    <dbReference type="NCBI Taxonomy" id="458696"/>
    <lineage>
        <taxon>Eukaryota</taxon>
        <taxon>Viridiplantae</taxon>
        <taxon>Streptophyta</taxon>
        <taxon>Embryophyta</taxon>
        <taxon>Tracheophyta</taxon>
        <taxon>Spermatophyta</taxon>
        <taxon>Magnoliopsida</taxon>
        <taxon>eudicotyledons</taxon>
        <taxon>Gunneridae</taxon>
        <taxon>Pentapetalae</taxon>
        <taxon>rosids</taxon>
        <taxon>fabids</taxon>
        <taxon>Celastrales</taxon>
        <taxon>Celastraceae</taxon>
        <taxon>Tripterygium</taxon>
    </lineage>
</organism>
<evidence type="ECO:0000256" key="6">
    <source>
        <dbReference type="ARBA" id="ARBA00022840"/>
    </source>
</evidence>
<dbReference type="InterPro" id="IPR017441">
    <property type="entry name" value="Protein_kinase_ATP_BS"/>
</dbReference>
<dbReference type="FunCoup" id="A0A7J7DB46">
    <property type="interactions" value="158"/>
</dbReference>
<feature type="binding site" evidence="9">
    <location>
        <position position="117"/>
    </location>
    <ligand>
        <name>ATP</name>
        <dbReference type="ChEBI" id="CHEBI:30616"/>
    </ligand>
</feature>
<keyword evidence="4 9" id="KW-0547">Nucleotide-binding</keyword>
<evidence type="ECO:0000256" key="7">
    <source>
        <dbReference type="ARBA" id="ARBA00047899"/>
    </source>
</evidence>
<keyword evidence="5 12" id="KW-0418">Kinase</keyword>
<reference evidence="12 13" key="1">
    <citation type="journal article" date="2020" name="Nat. Commun.">
        <title>Genome of Tripterygium wilfordii and identification of cytochrome P450 involved in triptolide biosynthesis.</title>
        <authorList>
            <person name="Tu L."/>
            <person name="Su P."/>
            <person name="Zhang Z."/>
            <person name="Gao L."/>
            <person name="Wang J."/>
            <person name="Hu T."/>
            <person name="Zhou J."/>
            <person name="Zhang Y."/>
            <person name="Zhao Y."/>
            <person name="Liu Y."/>
            <person name="Song Y."/>
            <person name="Tong Y."/>
            <person name="Lu Y."/>
            <person name="Yang J."/>
            <person name="Xu C."/>
            <person name="Jia M."/>
            <person name="Peters R.J."/>
            <person name="Huang L."/>
            <person name="Gao W."/>
        </authorList>
    </citation>
    <scope>NUCLEOTIDE SEQUENCE [LARGE SCALE GENOMIC DNA]</scope>
    <source>
        <strain evidence="13">cv. XIE 37</strain>
        <tissue evidence="12">Leaf</tissue>
    </source>
</reference>
<dbReference type="GO" id="GO:0004674">
    <property type="term" value="F:protein serine/threonine kinase activity"/>
    <property type="evidence" value="ECO:0007669"/>
    <property type="project" value="UniProtKB-KW"/>
</dbReference>
<dbReference type="InterPro" id="IPR000719">
    <property type="entry name" value="Prot_kinase_dom"/>
</dbReference>
<evidence type="ECO:0000256" key="10">
    <source>
        <dbReference type="SAM" id="MobiDB-lite"/>
    </source>
</evidence>
<proteinExistence type="predicted"/>
<feature type="domain" description="Protein kinase" evidence="11">
    <location>
        <begin position="89"/>
        <end position="671"/>
    </location>
</feature>
<dbReference type="Pfam" id="PF00069">
    <property type="entry name" value="Pkinase"/>
    <property type="match status" value="1"/>
</dbReference>
<evidence type="ECO:0000313" key="12">
    <source>
        <dbReference type="EMBL" id="KAF5743577.1"/>
    </source>
</evidence>
<comment type="caution">
    <text evidence="12">The sequence shown here is derived from an EMBL/GenBank/DDBJ whole genome shotgun (WGS) entry which is preliminary data.</text>
</comment>
<dbReference type="InterPro" id="IPR044576">
    <property type="entry name" value="At4g25390-like"/>
</dbReference>
<evidence type="ECO:0000256" key="4">
    <source>
        <dbReference type="ARBA" id="ARBA00022741"/>
    </source>
</evidence>
<dbReference type="InterPro" id="IPR008271">
    <property type="entry name" value="Ser/Thr_kinase_AS"/>
</dbReference>
<gene>
    <name evidence="12" type="ORF">HS088_TW08G00161</name>
</gene>
<evidence type="ECO:0000256" key="8">
    <source>
        <dbReference type="ARBA" id="ARBA00048679"/>
    </source>
</evidence>
<evidence type="ECO:0000256" key="3">
    <source>
        <dbReference type="ARBA" id="ARBA00022679"/>
    </source>
</evidence>
<feature type="compositionally biased region" description="Polar residues" evidence="10">
    <location>
        <begin position="673"/>
        <end position="686"/>
    </location>
</feature>
<dbReference type="PROSITE" id="PS00108">
    <property type="entry name" value="PROTEIN_KINASE_ST"/>
    <property type="match status" value="1"/>
</dbReference>
<dbReference type="PROSITE" id="PS00107">
    <property type="entry name" value="PROTEIN_KINASE_ATP"/>
    <property type="match status" value="1"/>
</dbReference>
<dbReference type="SUPFAM" id="SSF56112">
    <property type="entry name" value="Protein kinase-like (PK-like)"/>
    <property type="match status" value="1"/>
</dbReference>
<protein>
    <recommendedName>
        <fullName evidence="1">non-specific serine/threonine protein kinase</fullName>
        <ecNumber evidence="1">2.7.11.1</ecNumber>
    </recommendedName>
</protein>
<evidence type="ECO:0000256" key="5">
    <source>
        <dbReference type="ARBA" id="ARBA00022777"/>
    </source>
</evidence>
<evidence type="ECO:0000256" key="9">
    <source>
        <dbReference type="PROSITE-ProRule" id="PRU10141"/>
    </source>
</evidence>
<keyword evidence="3" id="KW-0808">Transferase</keyword>
<name>A0A7J7DB46_TRIWF</name>